<sequence>MEPDYATIAGLLPDGLPHSYSDMDNARQINGVTPRTEAEADAVVRAYNRQQNHLRDLPETHQAIVELHEAERARRAEWTE</sequence>
<name>A0ABW2TR39_9PSEU</name>
<reference evidence="2" key="1">
    <citation type="journal article" date="2019" name="Int. J. Syst. Evol. Microbiol.">
        <title>The Global Catalogue of Microorganisms (GCM) 10K type strain sequencing project: providing services to taxonomists for standard genome sequencing and annotation.</title>
        <authorList>
            <consortium name="The Broad Institute Genomics Platform"/>
            <consortium name="The Broad Institute Genome Sequencing Center for Infectious Disease"/>
            <person name="Wu L."/>
            <person name="Ma J."/>
        </authorList>
    </citation>
    <scope>NUCLEOTIDE SEQUENCE [LARGE SCALE GENOMIC DNA]</scope>
    <source>
        <strain evidence="2">JCM 17695</strain>
    </source>
</reference>
<keyword evidence="2" id="KW-1185">Reference proteome</keyword>
<evidence type="ECO:0000313" key="1">
    <source>
        <dbReference type="EMBL" id="MFC7615976.1"/>
    </source>
</evidence>
<protein>
    <recommendedName>
        <fullName evidence="3">DUF5753 domain-containing protein</fullName>
    </recommendedName>
</protein>
<organism evidence="1 2">
    <name type="scientific">Actinokineospora soli</name>
    <dbReference type="NCBI Taxonomy" id="1048753"/>
    <lineage>
        <taxon>Bacteria</taxon>
        <taxon>Bacillati</taxon>
        <taxon>Actinomycetota</taxon>
        <taxon>Actinomycetes</taxon>
        <taxon>Pseudonocardiales</taxon>
        <taxon>Pseudonocardiaceae</taxon>
        <taxon>Actinokineospora</taxon>
    </lineage>
</organism>
<accession>A0ABW2TR39</accession>
<proteinExistence type="predicted"/>
<evidence type="ECO:0008006" key="3">
    <source>
        <dbReference type="Google" id="ProtNLM"/>
    </source>
</evidence>
<gene>
    <name evidence="1" type="ORF">ACFQV2_23310</name>
</gene>
<comment type="caution">
    <text evidence="1">The sequence shown here is derived from an EMBL/GenBank/DDBJ whole genome shotgun (WGS) entry which is preliminary data.</text>
</comment>
<dbReference type="EMBL" id="JBHTEY010000004">
    <property type="protein sequence ID" value="MFC7615976.1"/>
    <property type="molecule type" value="Genomic_DNA"/>
</dbReference>
<evidence type="ECO:0000313" key="2">
    <source>
        <dbReference type="Proteomes" id="UP001596512"/>
    </source>
</evidence>
<dbReference type="Proteomes" id="UP001596512">
    <property type="component" value="Unassembled WGS sequence"/>
</dbReference>